<dbReference type="EMBL" id="ML014251">
    <property type="protein sequence ID" value="RKO99871.1"/>
    <property type="molecule type" value="Genomic_DNA"/>
</dbReference>
<dbReference type="Proteomes" id="UP000274922">
    <property type="component" value="Unassembled WGS sequence"/>
</dbReference>
<organism evidence="13 14">
    <name type="scientific">Caulochytrium protostelioides</name>
    <dbReference type="NCBI Taxonomy" id="1555241"/>
    <lineage>
        <taxon>Eukaryota</taxon>
        <taxon>Fungi</taxon>
        <taxon>Fungi incertae sedis</taxon>
        <taxon>Chytridiomycota</taxon>
        <taxon>Chytridiomycota incertae sedis</taxon>
        <taxon>Chytridiomycetes</taxon>
        <taxon>Caulochytriales</taxon>
        <taxon>Caulochytriaceae</taxon>
        <taxon>Caulochytrium</taxon>
    </lineage>
</organism>
<evidence type="ECO:0000256" key="1">
    <source>
        <dbReference type="ARBA" id="ARBA00004123"/>
    </source>
</evidence>
<evidence type="ECO:0000256" key="5">
    <source>
        <dbReference type="ARBA" id="ARBA00023125"/>
    </source>
</evidence>
<dbReference type="GO" id="GO:0006367">
    <property type="term" value="P:transcription initiation at RNA polymerase II promoter"/>
    <property type="evidence" value="ECO:0007669"/>
    <property type="project" value="InterPro"/>
</dbReference>
<evidence type="ECO:0000256" key="3">
    <source>
        <dbReference type="ARBA" id="ARBA00021453"/>
    </source>
</evidence>
<comment type="similarity">
    <text evidence="2">Belongs to the TFIIF beta subunit family.</text>
</comment>
<evidence type="ECO:0000256" key="7">
    <source>
        <dbReference type="ARBA" id="ARBA00023242"/>
    </source>
</evidence>
<dbReference type="GO" id="GO:0003677">
    <property type="term" value="F:DNA binding"/>
    <property type="evidence" value="ECO:0007669"/>
    <property type="project" value="UniProtKB-KW"/>
</dbReference>
<feature type="region of interest" description="Disordered" evidence="10">
    <location>
        <begin position="314"/>
        <end position="337"/>
    </location>
</feature>
<dbReference type="AlphaFoldDB" id="A0A4P9X4B4"/>
<dbReference type="GO" id="GO:0005674">
    <property type="term" value="C:transcription factor TFIIF complex"/>
    <property type="evidence" value="ECO:0007669"/>
    <property type="project" value="InterPro"/>
</dbReference>
<dbReference type="SUPFAM" id="SSF50916">
    <property type="entry name" value="Rap30/74 interaction domains"/>
    <property type="match status" value="1"/>
</dbReference>
<dbReference type="CDD" id="cd07980">
    <property type="entry name" value="TFIIF_beta"/>
    <property type="match status" value="1"/>
</dbReference>
<evidence type="ECO:0000256" key="10">
    <source>
        <dbReference type="SAM" id="MobiDB-lite"/>
    </source>
</evidence>
<dbReference type="InterPro" id="IPR040504">
    <property type="entry name" value="TFIIF_beta_N"/>
</dbReference>
<dbReference type="FunFam" id="1.10.10.10:FF:000035">
    <property type="entry name" value="General transcription factor IIF subunit 2"/>
    <property type="match status" value="1"/>
</dbReference>
<feature type="domain" description="TFIIF beta subunit N-terminal" evidence="12">
    <location>
        <begin position="54"/>
        <end position="182"/>
    </location>
</feature>
<dbReference type="PANTHER" id="PTHR10445:SF0">
    <property type="entry name" value="GENERAL TRANSCRIPTION FACTOR IIF SUBUNIT 2"/>
    <property type="match status" value="1"/>
</dbReference>
<evidence type="ECO:0000256" key="9">
    <source>
        <dbReference type="ARBA" id="ARBA00081863"/>
    </source>
</evidence>
<sequence>MSDEEGLNLSDASGGPDLDLDIQDLDSGDESDAKPEPGTGIVEDPELKLDHMDRKVWLVKIPKFLAEAWNKVDADGEELGRVRIYKTPLPTANTRRKPEMRIDLLVPEDKPWAADLPKRYQLRFMNTSPMNEFVFTEGKATAHAFEIAGTIQHEANVSAIIDNEYRKIMQSRNAAYAVPKRTLMPMDEGAKGNATYVSSAPRDNATFATLAQPALSGLSTKKGGQEKRERLPREELLLMLFTAFKKYNYWTLKALIDKTQQPSGWLREVLQDITVLNKRGPYTGMYQLKPEYRDRAADLAKMNPTAAGEAVLAGASGASGPADDSIIGAPGTVAPRR</sequence>
<dbReference type="InterPro" id="IPR040450">
    <property type="entry name" value="TFIIF_beta_HTH"/>
</dbReference>
<evidence type="ECO:0000256" key="6">
    <source>
        <dbReference type="ARBA" id="ARBA00023163"/>
    </source>
</evidence>
<dbReference type="OrthoDB" id="26094at2759"/>
<keyword evidence="4" id="KW-0805">Transcription regulation</keyword>
<reference evidence="14" key="1">
    <citation type="journal article" date="2018" name="Nat. Microbiol.">
        <title>Leveraging single-cell genomics to expand the fungal tree of life.</title>
        <authorList>
            <person name="Ahrendt S.R."/>
            <person name="Quandt C.A."/>
            <person name="Ciobanu D."/>
            <person name="Clum A."/>
            <person name="Salamov A."/>
            <person name="Andreopoulos B."/>
            <person name="Cheng J.F."/>
            <person name="Woyke T."/>
            <person name="Pelin A."/>
            <person name="Henrissat B."/>
            <person name="Reynolds N.K."/>
            <person name="Benny G.L."/>
            <person name="Smith M.E."/>
            <person name="James T.Y."/>
            <person name="Grigoriev I.V."/>
        </authorList>
    </citation>
    <scope>NUCLEOTIDE SEQUENCE [LARGE SCALE GENOMIC DNA]</scope>
    <source>
        <strain evidence="14">ATCC 52028</strain>
    </source>
</reference>
<feature type="compositionally biased region" description="Acidic residues" evidence="10">
    <location>
        <begin position="18"/>
        <end position="30"/>
    </location>
</feature>
<gene>
    <name evidence="13" type="ORF">CXG81DRAFT_13921</name>
</gene>
<evidence type="ECO:0000259" key="11">
    <source>
        <dbReference type="Pfam" id="PF02270"/>
    </source>
</evidence>
<dbReference type="InterPro" id="IPR036388">
    <property type="entry name" value="WH-like_DNA-bd_sf"/>
</dbReference>
<feature type="domain" description="TFIIF beta subunit HTH" evidence="11">
    <location>
        <begin position="230"/>
        <end position="293"/>
    </location>
</feature>
<dbReference type="InterPro" id="IPR011039">
    <property type="entry name" value="TFIIF_interaction"/>
</dbReference>
<keyword evidence="5" id="KW-0238">DNA-binding</keyword>
<dbReference type="STRING" id="1555241.A0A4P9X4B4"/>
<dbReference type="Pfam" id="PF17683">
    <property type="entry name" value="TFIIF_beta_N"/>
    <property type="match status" value="1"/>
</dbReference>
<protein>
    <recommendedName>
        <fullName evidence="3">Transcription initiation factor IIF subunit beta</fullName>
    </recommendedName>
    <alternativeName>
        <fullName evidence="9">TFIIF medium subunit</fullName>
    </alternativeName>
    <alternativeName>
        <fullName evidence="8">TFIIF-beta</fullName>
    </alternativeName>
</protein>
<dbReference type="SUPFAM" id="SSF46785">
    <property type="entry name" value="Winged helix' DNA-binding domain"/>
    <property type="match status" value="1"/>
</dbReference>
<proteinExistence type="inferred from homology"/>
<evidence type="ECO:0000256" key="2">
    <source>
        <dbReference type="ARBA" id="ARBA00009543"/>
    </source>
</evidence>
<comment type="subcellular location">
    <subcellularLocation>
        <location evidence="1">Nucleus</location>
    </subcellularLocation>
</comment>
<keyword evidence="7" id="KW-0539">Nucleus</keyword>
<dbReference type="PANTHER" id="PTHR10445">
    <property type="entry name" value="GENERAL TRANSCRIPTION FACTOR IIF SUBUNIT 2"/>
    <property type="match status" value="1"/>
</dbReference>
<evidence type="ECO:0000313" key="14">
    <source>
        <dbReference type="Proteomes" id="UP000274922"/>
    </source>
</evidence>
<feature type="region of interest" description="Disordered" evidence="10">
    <location>
        <begin position="1"/>
        <end position="43"/>
    </location>
</feature>
<evidence type="ECO:0000259" key="12">
    <source>
        <dbReference type="Pfam" id="PF17683"/>
    </source>
</evidence>
<evidence type="ECO:0000256" key="4">
    <source>
        <dbReference type="ARBA" id="ARBA00023015"/>
    </source>
</evidence>
<evidence type="ECO:0000256" key="8">
    <source>
        <dbReference type="ARBA" id="ARBA00081473"/>
    </source>
</evidence>
<accession>A0A4P9X4B4</accession>
<keyword evidence="6" id="KW-0804">Transcription</keyword>
<evidence type="ECO:0000313" key="13">
    <source>
        <dbReference type="EMBL" id="RKO99871.1"/>
    </source>
</evidence>
<dbReference type="InterPro" id="IPR003196">
    <property type="entry name" value="TFIIF_beta"/>
</dbReference>
<dbReference type="InterPro" id="IPR036390">
    <property type="entry name" value="WH_DNA-bd_sf"/>
</dbReference>
<name>A0A4P9X4B4_9FUNG</name>
<dbReference type="Pfam" id="PF02270">
    <property type="entry name" value="TFIIF_beta"/>
    <property type="match status" value="1"/>
</dbReference>
<keyword evidence="14" id="KW-1185">Reference proteome</keyword>
<dbReference type="Gene3D" id="1.10.10.10">
    <property type="entry name" value="Winged helix-like DNA-binding domain superfamily/Winged helix DNA-binding domain"/>
    <property type="match status" value="1"/>
</dbReference>